<name>A0A564Y0C2_HYMDI</name>
<evidence type="ECO:0000313" key="1">
    <source>
        <dbReference type="EMBL" id="VUZ40721.1"/>
    </source>
</evidence>
<dbReference type="EMBL" id="CABIJS010000042">
    <property type="protein sequence ID" value="VUZ40721.1"/>
    <property type="molecule type" value="Genomic_DNA"/>
</dbReference>
<accession>A0A564Y0C2</accession>
<dbReference type="AlphaFoldDB" id="A0A564Y0C2"/>
<proteinExistence type="predicted"/>
<gene>
    <name evidence="1" type="ORF">WMSIL1_LOCUS1718</name>
</gene>
<evidence type="ECO:0000313" key="2">
    <source>
        <dbReference type="Proteomes" id="UP000321570"/>
    </source>
</evidence>
<sequence length="110" mass="12281">MNDDHCAFPLSVYFQGRVFVVGFKECVNTMEMLDVAVGGHWTILILLGPHPETRLTVGSMVRVGSDLFVKDDNSGDTYSIDLKIASELPRLKWGQREIIPFGELTTVPLK</sequence>
<keyword evidence="2" id="KW-1185">Reference proteome</keyword>
<organism evidence="1 2">
    <name type="scientific">Hymenolepis diminuta</name>
    <name type="common">Rat tapeworm</name>
    <dbReference type="NCBI Taxonomy" id="6216"/>
    <lineage>
        <taxon>Eukaryota</taxon>
        <taxon>Metazoa</taxon>
        <taxon>Spiralia</taxon>
        <taxon>Lophotrochozoa</taxon>
        <taxon>Platyhelminthes</taxon>
        <taxon>Cestoda</taxon>
        <taxon>Eucestoda</taxon>
        <taxon>Cyclophyllidea</taxon>
        <taxon>Hymenolepididae</taxon>
        <taxon>Hymenolepis</taxon>
    </lineage>
</organism>
<protein>
    <submittedName>
        <fullName evidence="1">Uncharacterized protein</fullName>
    </submittedName>
</protein>
<dbReference type="Proteomes" id="UP000321570">
    <property type="component" value="Unassembled WGS sequence"/>
</dbReference>
<reference evidence="1 2" key="1">
    <citation type="submission" date="2019-07" db="EMBL/GenBank/DDBJ databases">
        <authorList>
            <person name="Jastrzebski P J."/>
            <person name="Paukszto L."/>
            <person name="Jastrzebski P J."/>
        </authorList>
    </citation>
    <scope>NUCLEOTIDE SEQUENCE [LARGE SCALE GENOMIC DNA]</scope>
    <source>
        <strain evidence="1 2">WMS-il1</strain>
    </source>
</reference>